<dbReference type="InterPro" id="IPR007282">
    <property type="entry name" value="NOT2/3/5_C"/>
</dbReference>
<organism evidence="6 7">
    <name type="scientific">Polyrhizophydium stewartii</name>
    <dbReference type="NCBI Taxonomy" id="2732419"/>
    <lineage>
        <taxon>Eukaryota</taxon>
        <taxon>Fungi</taxon>
        <taxon>Fungi incertae sedis</taxon>
        <taxon>Chytridiomycota</taxon>
        <taxon>Chytridiomycota incertae sedis</taxon>
        <taxon>Chytridiomycetes</taxon>
        <taxon>Rhizophydiales</taxon>
        <taxon>Rhizophydiales incertae sedis</taxon>
        <taxon>Polyrhizophydium</taxon>
    </lineage>
</organism>
<dbReference type="InterPro" id="IPR040168">
    <property type="entry name" value="Not2/3/5"/>
</dbReference>
<gene>
    <name evidence="6" type="primary">CDC36</name>
    <name evidence="6" type="ORF">HK105_202913</name>
</gene>
<dbReference type="Pfam" id="PF04153">
    <property type="entry name" value="NOT2_3_5_C"/>
    <property type="match status" value="1"/>
</dbReference>
<dbReference type="PANTHER" id="PTHR23326">
    <property type="entry name" value="CCR4 NOT-RELATED"/>
    <property type="match status" value="1"/>
</dbReference>
<accession>A0ABR4NDM2</accession>
<evidence type="ECO:0000313" key="6">
    <source>
        <dbReference type="EMBL" id="KAL2917627.1"/>
    </source>
</evidence>
<dbReference type="EMBL" id="JADGIZ020000010">
    <property type="protein sequence ID" value="KAL2917627.1"/>
    <property type="molecule type" value="Genomic_DNA"/>
</dbReference>
<keyword evidence="2" id="KW-0805">Transcription regulation</keyword>
<proteinExistence type="inferred from homology"/>
<name>A0ABR4NDM2_9FUNG</name>
<feature type="region of interest" description="Disordered" evidence="4">
    <location>
        <begin position="272"/>
        <end position="294"/>
    </location>
</feature>
<dbReference type="Proteomes" id="UP001527925">
    <property type="component" value="Unassembled WGS sequence"/>
</dbReference>
<evidence type="ECO:0000256" key="2">
    <source>
        <dbReference type="ARBA" id="ARBA00023015"/>
    </source>
</evidence>
<feature type="domain" description="NOT2/NOT3/NOT5 C-terminal" evidence="5">
    <location>
        <begin position="70"/>
        <end position="196"/>
    </location>
</feature>
<evidence type="ECO:0000256" key="4">
    <source>
        <dbReference type="SAM" id="MobiDB-lite"/>
    </source>
</evidence>
<feature type="region of interest" description="Disordered" evidence="4">
    <location>
        <begin position="203"/>
        <end position="236"/>
    </location>
</feature>
<comment type="similarity">
    <text evidence="1">Belongs to the CNOT2/3/5 family.</text>
</comment>
<protein>
    <submittedName>
        <fullName evidence="6">Transcriptional regulator</fullName>
    </submittedName>
</protein>
<comment type="caution">
    <text evidence="6">The sequence shown here is derived from an EMBL/GenBank/DDBJ whole genome shotgun (WGS) entry which is preliminary data.</text>
</comment>
<dbReference type="InterPro" id="IPR038635">
    <property type="entry name" value="CCR4-NOT_su2/3/5_C_sf"/>
</dbReference>
<evidence type="ECO:0000259" key="5">
    <source>
        <dbReference type="Pfam" id="PF04153"/>
    </source>
</evidence>
<evidence type="ECO:0000256" key="1">
    <source>
        <dbReference type="ARBA" id="ARBA00007682"/>
    </source>
</evidence>
<evidence type="ECO:0000313" key="7">
    <source>
        <dbReference type="Proteomes" id="UP001527925"/>
    </source>
</evidence>
<dbReference type="Gene3D" id="2.30.30.1020">
    <property type="entry name" value="CCR4-NOT complex subunit 2/3/5, C-terminal domain"/>
    <property type="match status" value="1"/>
</dbReference>
<reference evidence="6 7" key="1">
    <citation type="submission" date="2023-09" db="EMBL/GenBank/DDBJ databases">
        <title>Pangenome analysis of Batrachochytrium dendrobatidis and related Chytrids.</title>
        <authorList>
            <person name="Yacoub M.N."/>
            <person name="Stajich J.E."/>
            <person name="James T.Y."/>
        </authorList>
    </citation>
    <scope>NUCLEOTIDE SEQUENCE [LARGE SCALE GENOMIC DNA]</scope>
    <source>
        <strain evidence="6 7">JEL0888</strain>
    </source>
</reference>
<keyword evidence="3" id="KW-0804">Transcription</keyword>
<evidence type="ECO:0000256" key="3">
    <source>
        <dbReference type="ARBA" id="ARBA00023163"/>
    </source>
</evidence>
<keyword evidence="7" id="KW-1185">Reference proteome</keyword>
<sequence length="369" mass="37736">MSSSSSPAFGASTSQTANAAHASQSAADRFGLLGLIDVIRMTSEDLTMLALGCDLPSLGLNLNSSEPIYSSFLSPFSELPSVGGDPIFSLPACYSSLATAPPLPPALSKIPAFSEETLFYIFYSMPRDAMQEAAAQELYNRSWRFHKELRLWLTKDPANSELISKSATYEHGIFVFFDPSTWSRVKKEWMLYYDQLEERAPASNLSDPALQGRFSQQDGAVRSEESAGADESAGIPGTAATAFGGAAHSSMASTNGTHTLLHALTGLSLGASGGNGGSTGGSSTPHVGSGRSAPAPPVGLNGLGSFNSMGGAGAIGLGMGIGLTSGSATGATGVSLKPGAPAVFGIGMAPTPSASGVWGNSAGYSSSDR</sequence>